<dbReference type="EMBL" id="AFBQ01000058">
    <property type="protein sequence ID" value="EHY32101.1"/>
    <property type="molecule type" value="Genomic_DNA"/>
</dbReference>
<evidence type="ECO:0000313" key="3">
    <source>
        <dbReference type="Proteomes" id="UP000004956"/>
    </source>
</evidence>
<gene>
    <name evidence="2" type="ORF">HMPREF9440_00491</name>
</gene>
<proteinExistence type="predicted"/>
<feature type="region of interest" description="Disordered" evidence="1">
    <location>
        <begin position="19"/>
        <end position="56"/>
    </location>
</feature>
<sequence length="56" mass="6368">MPDFSKSFAWIQWERCARLRGAQEPPQKLETPPTFTERLERPTPCSTTSTTNPSSA</sequence>
<keyword evidence="3" id="KW-1185">Reference proteome</keyword>
<organism evidence="2 3">
    <name type="scientific">Sutterella parvirubra YIT 11816</name>
    <dbReference type="NCBI Taxonomy" id="762967"/>
    <lineage>
        <taxon>Bacteria</taxon>
        <taxon>Pseudomonadati</taxon>
        <taxon>Pseudomonadota</taxon>
        <taxon>Betaproteobacteria</taxon>
        <taxon>Burkholderiales</taxon>
        <taxon>Sutterellaceae</taxon>
        <taxon>Sutterella</taxon>
    </lineage>
</organism>
<reference evidence="2 3" key="1">
    <citation type="submission" date="2011-11" db="EMBL/GenBank/DDBJ databases">
        <authorList>
            <person name="Weinstock G."/>
            <person name="Sodergren E."/>
            <person name="Clifton S."/>
            <person name="Fulton L."/>
            <person name="Fulton B."/>
            <person name="Courtney L."/>
            <person name="Fronick C."/>
            <person name="Harrison M."/>
            <person name="Strong C."/>
            <person name="Farmer C."/>
            <person name="Delahaunty K."/>
            <person name="Markovic C."/>
            <person name="Hall O."/>
            <person name="Minx P."/>
            <person name="Tomlinson C."/>
            <person name="Mitreva M."/>
            <person name="Hou S."/>
            <person name="Chen J."/>
            <person name="Wollam A."/>
            <person name="Pepin K.H."/>
            <person name="Johnson M."/>
            <person name="Bhonagiri V."/>
            <person name="Zhang X."/>
            <person name="Suruliraj S."/>
            <person name="Warren W."/>
            <person name="Chinwalla A."/>
            <person name="Mardis E.R."/>
            <person name="Wilson R.K."/>
        </authorList>
    </citation>
    <scope>NUCLEOTIDE SEQUENCE [LARGE SCALE GENOMIC DNA]</scope>
    <source>
        <strain evidence="2 3">YIT 11816</strain>
    </source>
</reference>
<comment type="caution">
    <text evidence="2">The sequence shown here is derived from an EMBL/GenBank/DDBJ whole genome shotgun (WGS) entry which is preliminary data.</text>
</comment>
<dbReference type="AlphaFoldDB" id="H3KCN8"/>
<evidence type="ECO:0000256" key="1">
    <source>
        <dbReference type="SAM" id="MobiDB-lite"/>
    </source>
</evidence>
<dbReference type="Proteomes" id="UP000004956">
    <property type="component" value="Unassembled WGS sequence"/>
</dbReference>
<feature type="compositionally biased region" description="Low complexity" evidence="1">
    <location>
        <begin position="42"/>
        <end position="56"/>
    </location>
</feature>
<evidence type="ECO:0000313" key="2">
    <source>
        <dbReference type="EMBL" id="EHY32101.1"/>
    </source>
</evidence>
<protein>
    <submittedName>
        <fullName evidence="2">Uncharacterized protein</fullName>
    </submittedName>
</protein>
<accession>H3KCN8</accession>
<name>H3KCN8_9BURK</name>
<dbReference type="HOGENOM" id="CLU_3012637_0_0_4"/>